<dbReference type="Proteomes" id="UP000176850">
    <property type="component" value="Unassembled WGS sequence"/>
</dbReference>
<dbReference type="GO" id="GO:0016491">
    <property type="term" value="F:oxidoreductase activity"/>
    <property type="evidence" value="ECO:0007669"/>
    <property type="project" value="UniProtKB-KW"/>
</dbReference>
<dbReference type="Pfam" id="PF08240">
    <property type="entry name" value="ADH_N"/>
    <property type="match status" value="1"/>
</dbReference>
<dbReference type="PANTHER" id="PTHR43401:SF2">
    <property type="entry name" value="L-THREONINE 3-DEHYDROGENASE"/>
    <property type="match status" value="1"/>
</dbReference>
<protein>
    <recommendedName>
        <fullName evidence="6">L-threonine 3-dehydrogenase</fullName>
    </recommendedName>
</protein>
<dbReference type="Pfam" id="PF00107">
    <property type="entry name" value="ADH_zinc_N"/>
    <property type="match status" value="1"/>
</dbReference>
<dbReference type="InterPro" id="IPR036291">
    <property type="entry name" value="NAD(P)-bd_dom_sf"/>
</dbReference>
<organism evidence="4 5">
    <name type="scientific">Candidatus Roizmanbacteria bacterium RIFCSPHIGHO2_01_FULL_39_24</name>
    <dbReference type="NCBI Taxonomy" id="1802032"/>
    <lineage>
        <taxon>Bacteria</taxon>
        <taxon>Candidatus Roizmaniibacteriota</taxon>
    </lineage>
</organism>
<evidence type="ECO:0000256" key="1">
    <source>
        <dbReference type="ARBA" id="ARBA00023002"/>
    </source>
</evidence>
<accession>A0A1F7GGE2</accession>
<dbReference type="SUPFAM" id="SSF50129">
    <property type="entry name" value="GroES-like"/>
    <property type="match status" value="1"/>
</dbReference>
<feature type="domain" description="Alcohol dehydrogenase-like N-terminal" evidence="3">
    <location>
        <begin position="30"/>
        <end position="157"/>
    </location>
</feature>
<reference evidence="4 5" key="1">
    <citation type="journal article" date="2016" name="Nat. Commun.">
        <title>Thousands of microbial genomes shed light on interconnected biogeochemical processes in an aquifer system.</title>
        <authorList>
            <person name="Anantharaman K."/>
            <person name="Brown C.T."/>
            <person name="Hug L.A."/>
            <person name="Sharon I."/>
            <person name="Castelle C.J."/>
            <person name="Probst A.J."/>
            <person name="Thomas B.C."/>
            <person name="Singh A."/>
            <person name="Wilkins M.J."/>
            <person name="Karaoz U."/>
            <person name="Brodie E.L."/>
            <person name="Williams K.H."/>
            <person name="Hubbard S.S."/>
            <person name="Banfield J.F."/>
        </authorList>
    </citation>
    <scope>NUCLEOTIDE SEQUENCE [LARGE SCALE GENOMIC DNA]</scope>
</reference>
<dbReference type="InterPro" id="IPR050129">
    <property type="entry name" value="Zn_alcohol_dh"/>
</dbReference>
<dbReference type="InterPro" id="IPR011032">
    <property type="entry name" value="GroES-like_sf"/>
</dbReference>
<keyword evidence="1" id="KW-0560">Oxidoreductase</keyword>
<name>A0A1F7GGE2_9BACT</name>
<evidence type="ECO:0000259" key="2">
    <source>
        <dbReference type="Pfam" id="PF00107"/>
    </source>
</evidence>
<dbReference type="Gene3D" id="3.40.50.720">
    <property type="entry name" value="NAD(P)-binding Rossmann-like Domain"/>
    <property type="match status" value="1"/>
</dbReference>
<dbReference type="EMBL" id="MFZH01000042">
    <property type="protein sequence ID" value="OGK17572.1"/>
    <property type="molecule type" value="Genomic_DNA"/>
</dbReference>
<dbReference type="InterPro" id="IPR013149">
    <property type="entry name" value="ADH-like_C"/>
</dbReference>
<gene>
    <name evidence="4" type="ORF">A2799_00920</name>
</gene>
<feature type="domain" description="Alcohol dehydrogenase-like C-terminal" evidence="2">
    <location>
        <begin position="197"/>
        <end position="318"/>
    </location>
</feature>
<dbReference type="InterPro" id="IPR013154">
    <property type="entry name" value="ADH-like_N"/>
</dbReference>
<dbReference type="Gene3D" id="3.90.180.10">
    <property type="entry name" value="Medium-chain alcohol dehydrogenases, catalytic domain"/>
    <property type="match status" value="1"/>
</dbReference>
<evidence type="ECO:0000313" key="5">
    <source>
        <dbReference type="Proteomes" id="UP000176850"/>
    </source>
</evidence>
<dbReference type="SUPFAM" id="SSF51735">
    <property type="entry name" value="NAD(P)-binding Rossmann-fold domains"/>
    <property type="match status" value="1"/>
</dbReference>
<sequence>MQKTMLAVMKEKAQAGVTLKQIPIPTPINDEILVKVLYASICGTDIGIYNWTPWAAGHIKPPIVIGHEVVGEVVELGEEMRRGLGDGGSGRGRSGEGGIGGMKIGDIVSSETHIYCGNCYQCRIGNLHVCENMELFGIGRNGGFAEYTTIPIRTTWKNNLSIPLEAMSVAEPLGNAVHVITKANVAGKKVLVVGLGPTGLCAGMVAKAYGAREVVGLNRSEYRRKLGKKVGLDRVIEKLSEREYNLFDVVVEMSGSQAGIQIAFDAVRIAGKVIAFGIPKSEITLNWGKYLINKELSIDSVFGRRIWETWYQTSDLLTSGKIDLTKIITHRFKLDQFEEAMKVMMSGECGKVLLEVA</sequence>
<evidence type="ECO:0000313" key="4">
    <source>
        <dbReference type="EMBL" id="OGK17572.1"/>
    </source>
</evidence>
<evidence type="ECO:0000259" key="3">
    <source>
        <dbReference type="Pfam" id="PF08240"/>
    </source>
</evidence>
<comment type="caution">
    <text evidence="4">The sequence shown here is derived from an EMBL/GenBank/DDBJ whole genome shotgun (WGS) entry which is preliminary data.</text>
</comment>
<dbReference type="PANTHER" id="PTHR43401">
    <property type="entry name" value="L-THREONINE 3-DEHYDROGENASE"/>
    <property type="match status" value="1"/>
</dbReference>
<proteinExistence type="predicted"/>
<evidence type="ECO:0008006" key="6">
    <source>
        <dbReference type="Google" id="ProtNLM"/>
    </source>
</evidence>
<dbReference type="AlphaFoldDB" id="A0A1F7GGE2"/>